<dbReference type="Pfam" id="PF08686">
    <property type="entry name" value="PLAC"/>
    <property type="match status" value="1"/>
</dbReference>
<dbReference type="InterPro" id="IPR007110">
    <property type="entry name" value="Ig-like_dom"/>
</dbReference>
<dbReference type="OrthoDB" id="5948003at2759"/>
<dbReference type="PANTHER" id="PTHR13723">
    <property type="entry name" value="ADAMTS A DISINTEGRIN AND METALLOPROTEASE WITH THROMBOSPONDIN MOTIFS PROTEASE"/>
    <property type="match status" value="1"/>
</dbReference>
<dbReference type="GO" id="GO:0005576">
    <property type="term" value="C:extracellular region"/>
    <property type="evidence" value="ECO:0007669"/>
    <property type="project" value="UniProtKB-SubCell"/>
</dbReference>
<dbReference type="PROSITE" id="PS50835">
    <property type="entry name" value="IG_LIKE"/>
    <property type="match status" value="2"/>
</dbReference>
<dbReference type="SUPFAM" id="SSF82895">
    <property type="entry name" value="TSP-1 type 1 repeat"/>
    <property type="match status" value="9"/>
</dbReference>
<dbReference type="PROSITE" id="PS50092">
    <property type="entry name" value="TSP1"/>
    <property type="match status" value="7"/>
</dbReference>
<dbReference type="InterPro" id="IPR003599">
    <property type="entry name" value="Ig_sub"/>
</dbReference>
<reference evidence="9" key="1">
    <citation type="submission" date="2025-08" db="UniProtKB">
        <authorList>
            <consortium name="RefSeq"/>
        </authorList>
    </citation>
    <scope>IDENTIFICATION</scope>
    <source>
        <tissue evidence="9">Whole insect</tissue>
    </source>
</reference>
<evidence type="ECO:0000259" key="8">
    <source>
        <dbReference type="PROSITE" id="PS50900"/>
    </source>
</evidence>
<comment type="subcellular location">
    <subcellularLocation>
        <location evidence="1">Secreted</location>
    </subcellularLocation>
</comment>
<dbReference type="RefSeq" id="XP_028142697.1">
    <property type="nucleotide sequence ID" value="XM_028286896.1"/>
</dbReference>
<dbReference type="GO" id="GO:0031012">
    <property type="term" value="C:extracellular matrix"/>
    <property type="evidence" value="ECO:0007669"/>
    <property type="project" value="TreeGrafter"/>
</dbReference>
<dbReference type="InParanoid" id="A0A6P7G6T8"/>
<dbReference type="SMART" id="SM00409">
    <property type="entry name" value="IG"/>
    <property type="match status" value="2"/>
</dbReference>
<dbReference type="GO" id="GO:0006508">
    <property type="term" value="P:proteolysis"/>
    <property type="evidence" value="ECO:0007669"/>
    <property type="project" value="TreeGrafter"/>
</dbReference>
<dbReference type="InterPro" id="IPR003598">
    <property type="entry name" value="Ig_sub2"/>
</dbReference>
<feature type="compositionally biased region" description="Polar residues" evidence="6">
    <location>
        <begin position="1074"/>
        <end position="1095"/>
    </location>
</feature>
<dbReference type="SMART" id="SM00408">
    <property type="entry name" value="IGc2"/>
    <property type="match status" value="2"/>
</dbReference>
<dbReference type="InterPro" id="IPR050439">
    <property type="entry name" value="ADAMTS_ADAMTS-like"/>
</dbReference>
<dbReference type="InterPro" id="IPR010909">
    <property type="entry name" value="PLAC"/>
</dbReference>
<dbReference type="Gene3D" id="2.60.40.10">
    <property type="entry name" value="Immunoglobulins"/>
    <property type="match status" value="2"/>
</dbReference>
<feature type="domain" description="PLAC" evidence="8">
    <location>
        <begin position="1350"/>
        <end position="1385"/>
    </location>
</feature>
<sequence length="1385" mass="155935">MRKTLVIIIDRIRNNQKEIRNMCSVSCGEGVQVRNIECRDDDDKFSNLCPLETKPLSTKPCSTGIQCPFTVETSEELLPGLYHTQPLVQPYPPPPIPERLIGEQIVPSESTFIPDEWGPCSVTCGEGIRKREVHCKIFLEFSRTIAKLPDKQCTGPKPTESEPCYMEPCVSEKIGMDVKDDPYSRADIKVVPGSPAKSYSWKEQGFTHCSATCLGGIQELIVNCVRDDTLKVTSPYMCPIELKPEIRVQTCNDHPCPPRWNYSEFSPCSQSCGIGIQTREVNCIHEVTQGGGNTLIVPNNMCPQPPPPDRQYCNVLDCPVRWKVGEWSRCSKSCGGGSKIRKVECKQVMAQNHTVDRIPSMCPVPKPAESKPCNTKSCIVESDKPHIDVSNSTFIQHDPKKKKISLKVGGAATVFLGTTIKIKCPVKRFDRTKIEWMKDKNFLPKNKKYKTSKKGALRVSNLTLRDSGLYTCLAAKSTANIHISVRPKPGEFPTSEEIQKQGFKTDKVDLSSDAHANREDGSPIFSDEHSHEQRPDRARKKPSSKLFTPTLPSLRLDSNYNEQLQSTHDKSGEKDRLSYLPSSTSEFYNPEEPGDSTSSASRVLPNFQRLIFNLQETNSKANQLYNSKYFTCFRKDRSNASRASGGVAIAIVSSENNLLLRLTPECSTYSAELYAIYRAVKLLNQLTLTKALIITDSLSSLNTLKHIFPKHPFEKLLKSQLSLTPKSYSWKEQGFTHCSATCLGGIQELIVNCVRDDTLKVTSPYMCPIELKPEIRVQTCNDHPCPPRWNYSEFSPCSQSCGIGIQTREVNCIHEVTQGGGNTLIVPNNMCPQPPPPDRQYCNVLDCPVRWKVGEWSRCSKSCGGGSKIRKVECKQVMAQNHTVDRIPSMCPVPKPAESKPCNTKSCIVESDKPHIDVSNSTFIQHDPKKKKISLKVGGAATVFLGTTIKIKCPVKRFDRTKIEWMKDKNFLPKNKKYKTSKKGALRVSNLTLRDSGLYTCLAAKSTANIHISVRPKPGEFPTSEEIQKQGFKTDKVDLSSDVHANREDGSPIFSDEHSHEQRPDRARKKPSSKLFTPTLPSLRLDSNYNEQLQSTHDKSGEKDRLSYLPSSTSEFYNPEEPGDSTSSASRVLPNFQRLIFNLQLLWPFQAFSNSRGHRMIDFPGDHPNHDSPPFFTEDSLEEVEEETPSDENDEDHIVVLGKGKKENLEFDWTTGPWSRCTETCGGSGIQQRKISCIVRLYNATQPVDDILCDDAGLEMPPSKRKCGFDQCPEWTVHDWSTCEKSKCFDWHKALQRRVVRCEIAANLTLDPAKCEVDKRPIDKQECINHRCVGKWKVGRWSECAATCETKPICKDHSMFCPNVKMMNMCKVMRYQQQCCQTCRH</sequence>
<dbReference type="Gene3D" id="2.20.100.10">
    <property type="entry name" value="Thrombospondin type-1 (TSP1) repeat"/>
    <property type="match status" value="9"/>
</dbReference>
<feature type="domain" description="Ig-like" evidence="7">
    <location>
        <begin position="928"/>
        <end position="1011"/>
    </location>
</feature>
<dbReference type="InterPro" id="IPR012337">
    <property type="entry name" value="RNaseH-like_sf"/>
</dbReference>
<dbReference type="SMART" id="SM00209">
    <property type="entry name" value="TSP1"/>
    <property type="match status" value="9"/>
</dbReference>
<gene>
    <name evidence="9" type="primary">LOC114336520</name>
</gene>
<dbReference type="GO" id="GO:0030198">
    <property type="term" value="P:extracellular matrix organization"/>
    <property type="evidence" value="ECO:0007669"/>
    <property type="project" value="TreeGrafter"/>
</dbReference>
<keyword evidence="5" id="KW-1015">Disulfide bond</keyword>
<dbReference type="Pfam" id="PF19030">
    <property type="entry name" value="TSP1_ADAMTS"/>
    <property type="match status" value="9"/>
</dbReference>
<evidence type="ECO:0000256" key="5">
    <source>
        <dbReference type="ARBA" id="ARBA00023157"/>
    </source>
</evidence>
<feature type="compositionally biased region" description="Basic and acidic residues" evidence="6">
    <location>
        <begin position="1026"/>
        <end position="1065"/>
    </location>
</feature>
<dbReference type="InterPro" id="IPR013098">
    <property type="entry name" value="Ig_I-set"/>
</dbReference>
<dbReference type="Pfam" id="PF07679">
    <property type="entry name" value="I-set"/>
    <property type="match status" value="2"/>
</dbReference>
<keyword evidence="4" id="KW-0677">Repeat</keyword>
<dbReference type="InterPro" id="IPR036179">
    <property type="entry name" value="Ig-like_dom_sf"/>
</dbReference>
<dbReference type="FunCoup" id="A0A6P7G6T8">
    <property type="interactions" value="239"/>
</dbReference>
<proteinExistence type="predicted"/>
<feature type="compositionally biased region" description="Basic and acidic residues" evidence="6">
    <location>
        <begin position="1096"/>
        <end position="1106"/>
    </location>
</feature>
<feature type="region of interest" description="Disordered" evidence="6">
    <location>
        <begin position="1015"/>
        <end position="1129"/>
    </location>
</feature>
<evidence type="ECO:0000313" key="9">
    <source>
        <dbReference type="RefSeq" id="XP_028142697.1"/>
    </source>
</evidence>
<dbReference type="PROSITE" id="PS50900">
    <property type="entry name" value="PLAC"/>
    <property type="match status" value="1"/>
</dbReference>
<evidence type="ECO:0000256" key="6">
    <source>
        <dbReference type="SAM" id="MobiDB-lite"/>
    </source>
</evidence>
<dbReference type="InterPro" id="IPR013783">
    <property type="entry name" value="Ig-like_fold"/>
</dbReference>
<dbReference type="GO" id="GO:0004222">
    <property type="term" value="F:metalloendopeptidase activity"/>
    <property type="evidence" value="ECO:0007669"/>
    <property type="project" value="TreeGrafter"/>
</dbReference>
<evidence type="ECO:0000256" key="3">
    <source>
        <dbReference type="ARBA" id="ARBA00022729"/>
    </source>
</evidence>
<dbReference type="SUPFAM" id="SSF53098">
    <property type="entry name" value="Ribonuclease H-like"/>
    <property type="match status" value="1"/>
</dbReference>
<evidence type="ECO:0000256" key="2">
    <source>
        <dbReference type="ARBA" id="ARBA00022525"/>
    </source>
</evidence>
<dbReference type="PANTHER" id="PTHR13723:SF281">
    <property type="entry name" value="PAPILIN"/>
    <property type="match status" value="1"/>
</dbReference>
<keyword evidence="3" id="KW-0732">Signal</keyword>
<evidence type="ECO:0000256" key="4">
    <source>
        <dbReference type="ARBA" id="ARBA00022737"/>
    </source>
</evidence>
<evidence type="ECO:0000259" key="7">
    <source>
        <dbReference type="PROSITE" id="PS50835"/>
    </source>
</evidence>
<feature type="compositionally biased region" description="Polar residues" evidence="6">
    <location>
        <begin position="545"/>
        <end position="566"/>
    </location>
</feature>
<name>A0A6P7G6T8_DIAVI</name>
<dbReference type="InterPro" id="IPR000884">
    <property type="entry name" value="TSP1_rpt"/>
</dbReference>
<evidence type="ECO:0000256" key="1">
    <source>
        <dbReference type="ARBA" id="ARBA00004613"/>
    </source>
</evidence>
<feature type="domain" description="Ig-like" evidence="7">
    <location>
        <begin position="399"/>
        <end position="482"/>
    </location>
</feature>
<keyword evidence="2" id="KW-0964">Secreted</keyword>
<feature type="compositionally biased region" description="Basic and acidic residues" evidence="6">
    <location>
        <begin position="497"/>
        <end position="536"/>
    </location>
</feature>
<dbReference type="InterPro" id="IPR036383">
    <property type="entry name" value="TSP1_rpt_sf"/>
</dbReference>
<accession>A0A6P7G6T8</accession>
<feature type="compositionally biased region" description="Basic and acidic residues" evidence="6">
    <location>
        <begin position="567"/>
        <end position="577"/>
    </location>
</feature>
<dbReference type="SUPFAM" id="SSF48726">
    <property type="entry name" value="Immunoglobulin"/>
    <property type="match status" value="2"/>
</dbReference>
<feature type="region of interest" description="Disordered" evidence="6">
    <location>
        <begin position="486"/>
        <end position="600"/>
    </location>
</feature>
<organism evidence="9">
    <name type="scientific">Diabrotica virgifera virgifera</name>
    <name type="common">western corn rootworm</name>
    <dbReference type="NCBI Taxonomy" id="50390"/>
    <lineage>
        <taxon>Eukaryota</taxon>
        <taxon>Metazoa</taxon>
        <taxon>Ecdysozoa</taxon>
        <taxon>Arthropoda</taxon>
        <taxon>Hexapoda</taxon>
        <taxon>Insecta</taxon>
        <taxon>Pterygota</taxon>
        <taxon>Neoptera</taxon>
        <taxon>Endopterygota</taxon>
        <taxon>Coleoptera</taxon>
        <taxon>Polyphaga</taxon>
        <taxon>Cucujiformia</taxon>
        <taxon>Chrysomeloidea</taxon>
        <taxon>Chrysomelidae</taxon>
        <taxon>Galerucinae</taxon>
        <taxon>Diabroticina</taxon>
        <taxon>Diabroticites</taxon>
        <taxon>Diabrotica</taxon>
    </lineage>
</organism>
<dbReference type="FunFam" id="2.20.100.10:FF:000009">
    <property type="entry name" value="ADAMTS-like protein 3 isoform A"/>
    <property type="match status" value="2"/>
</dbReference>
<dbReference type="CDD" id="cd00096">
    <property type="entry name" value="Ig"/>
    <property type="match status" value="2"/>
</dbReference>
<protein>
    <submittedName>
        <fullName evidence="9">Uncharacterized protein LOC114336520</fullName>
    </submittedName>
</protein>